<sequence length="56" mass="5717">MVDKSGVFATIAAKPSVSSPAEGRMQGAPYLPERSGLTIAVNLAKPGLGAWLVFTG</sequence>
<proteinExistence type="predicted"/>
<dbReference type="RefSeq" id="WP_156413023.1">
    <property type="nucleotide sequence ID" value="NZ_CAAAIN010000008.1"/>
</dbReference>
<dbReference type="PATRIC" id="fig|458.5.peg.335"/>
<evidence type="ECO:0000313" key="1">
    <source>
        <dbReference type="EMBL" id="KTD49883.1"/>
    </source>
</evidence>
<name>A0A0W0XYS0_9GAMM</name>
<dbReference type="Proteomes" id="UP000054608">
    <property type="component" value="Unassembled WGS sequence"/>
</dbReference>
<gene>
    <name evidence="1" type="ORF">Lrub_0325</name>
</gene>
<accession>A0A0W0XYS0</accession>
<organism evidence="1 2">
    <name type="scientific">Legionella rubrilucens</name>
    <dbReference type="NCBI Taxonomy" id="458"/>
    <lineage>
        <taxon>Bacteria</taxon>
        <taxon>Pseudomonadati</taxon>
        <taxon>Pseudomonadota</taxon>
        <taxon>Gammaproteobacteria</taxon>
        <taxon>Legionellales</taxon>
        <taxon>Legionellaceae</taxon>
        <taxon>Legionella</taxon>
    </lineage>
</organism>
<dbReference type="EMBL" id="LNYT01000004">
    <property type="protein sequence ID" value="KTD49883.1"/>
    <property type="molecule type" value="Genomic_DNA"/>
</dbReference>
<comment type="caution">
    <text evidence="1">The sequence shown here is derived from an EMBL/GenBank/DDBJ whole genome shotgun (WGS) entry which is preliminary data.</text>
</comment>
<dbReference type="AlphaFoldDB" id="A0A0W0XYS0"/>
<dbReference type="STRING" id="458.Lrub_0325"/>
<protein>
    <submittedName>
        <fullName evidence="1">Uncharacterized protein</fullName>
    </submittedName>
</protein>
<reference evidence="1 2" key="1">
    <citation type="submission" date="2015-11" db="EMBL/GenBank/DDBJ databases">
        <title>Genomic analysis of 38 Legionella species identifies large and diverse effector repertoires.</title>
        <authorList>
            <person name="Burstein D."/>
            <person name="Amaro F."/>
            <person name="Zusman T."/>
            <person name="Lifshitz Z."/>
            <person name="Cohen O."/>
            <person name="Gilbert J.A."/>
            <person name="Pupko T."/>
            <person name="Shuman H.A."/>
            <person name="Segal G."/>
        </authorList>
    </citation>
    <scope>NUCLEOTIDE SEQUENCE [LARGE SCALE GENOMIC DNA]</scope>
    <source>
        <strain evidence="1 2">WA-270A-C2</strain>
    </source>
</reference>
<evidence type="ECO:0000313" key="2">
    <source>
        <dbReference type="Proteomes" id="UP000054608"/>
    </source>
</evidence>
<keyword evidence="2" id="KW-1185">Reference proteome</keyword>